<dbReference type="InterPro" id="IPR046161">
    <property type="entry name" value="DUF6163"/>
</dbReference>
<dbReference type="Pfam" id="PF19660">
    <property type="entry name" value="DUF6163"/>
    <property type="match status" value="1"/>
</dbReference>
<proteinExistence type="predicted"/>
<keyword evidence="1" id="KW-0812">Transmembrane</keyword>
<feature type="transmembrane region" description="Helical" evidence="1">
    <location>
        <begin position="87"/>
        <end position="108"/>
    </location>
</feature>
<keyword evidence="3" id="KW-1185">Reference proteome</keyword>
<name>A0A429Z0V9_9HYPH</name>
<reference evidence="2 3" key="1">
    <citation type="submission" date="2018-12" db="EMBL/GenBank/DDBJ databases">
        <title>Mesorhizobium carbonis sp. nov., isolated from coal mine water.</title>
        <authorList>
            <person name="Xin W."/>
            <person name="Xu Z."/>
            <person name="Xiang F."/>
            <person name="Zhang J."/>
            <person name="Xi L."/>
            <person name="Liu J."/>
        </authorList>
    </citation>
    <scope>NUCLEOTIDE SEQUENCE [LARGE SCALE GENOMIC DNA]</scope>
    <source>
        <strain evidence="2 3">B2.3</strain>
    </source>
</reference>
<gene>
    <name evidence="2" type="ORF">EJC49_06055</name>
</gene>
<evidence type="ECO:0000313" key="2">
    <source>
        <dbReference type="EMBL" id="RST87366.1"/>
    </source>
</evidence>
<dbReference type="AlphaFoldDB" id="A0A429Z0V9"/>
<comment type="caution">
    <text evidence="2">The sequence shown here is derived from an EMBL/GenBank/DDBJ whole genome shotgun (WGS) entry which is preliminary data.</text>
</comment>
<protein>
    <submittedName>
        <fullName evidence="2">Uncharacterized protein</fullName>
    </submittedName>
</protein>
<dbReference type="EMBL" id="RWKW01000020">
    <property type="protein sequence ID" value="RST87366.1"/>
    <property type="molecule type" value="Genomic_DNA"/>
</dbReference>
<feature type="transmembrane region" description="Helical" evidence="1">
    <location>
        <begin position="114"/>
        <end position="133"/>
    </location>
</feature>
<sequence>MTEDGIKASVLQPALIEGLFAAFQRIVAAYCLLFGVFYWIRLIGYFPGPLWRFDTMPVEWQIASVTLAALYPVAGIGLWMTASWGPVIWFICAAIEIVMYGAMGHVFGSRWMLVGSYILIALLYVGFRAALVWHARQTRK</sequence>
<evidence type="ECO:0000313" key="3">
    <source>
        <dbReference type="Proteomes" id="UP000278398"/>
    </source>
</evidence>
<feature type="transmembrane region" description="Helical" evidence="1">
    <location>
        <begin position="60"/>
        <end position="80"/>
    </location>
</feature>
<dbReference type="RefSeq" id="WP_126698565.1">
    <property type="nucleotide sequence ID" value="NZ_RWKW01000020.1"/>
</dbReference>
<evidence type="ECO:0000256" key="1">
    <source>
        <dbReference type="SAM" id="Phobius"/>
    </source>
</evidence>
<organism evidence="2 3">
    <name type="scientific">Aquibium carbonis</name>
    <dbReference type="NCBI Taxonomy" id="2495581"/>
    <lineage>
        <taxon>Bacteria</taxon>
        <taxon>Pseudomonadati</taxon>
        <taxon>Pseudomonadota</taxon>
        <taxon>Alphaproteobacteria</taxon>
        <taxon>Hyphomicrobiales</taxon>
        <taxon>Phyllobacteriaceae</taxon>
        <taxon>Aquibium</taxon>
    </lineage>
</organism>
<keyword evidence="1" id="KW-1133">Transmembrane helix</keyword>
<dbReference type="OrthoDB" id="7843623at2"/>
<dbReference type="Proteomes" id="UP000278398">
    <property type="component" value="Unassembled WGS sequence"/>
</dbReference>
<accession>A0A429Z0V9</accession>
<keyword evidence="1" id="KW-0472">Membrane</keyword>
<feature type="transmembrane region" description="Helical" evidence="1">
    <location>
        <begin position="20"/>
        <end position="40"/>
    </location>
</feature>